<sequence>MAKKEMIEVLDLLLKDLMETNILFGGKVVVFSGDFRQTLPVVRGGKRENFVSASLLCSKIWNELEKLQLSKNMLAKIDPAFCQYLMRIGHGKEKINSQGKIEISRSFIIPSTDEKDSLNILFKLVYPNLYTSASNISFIIFRAILTTKNDFVDEINDMLIMQSPSNIKVYIVVDETLDPKDQSEYKDFMHTLNPPGLPPYKLSLKKHCPIILLRNLNSSRNQRMYRVKVQVVDKGQPRDNLQKTNKYQLMILQDEEETQVQGIMYGSDIKSYAEMFLPYHTYLISVASVTESNHAYGISINTFLWTIDKGTLIEPTEEVEPPEASLPPSTQLTLTMFDSFHHQPEGLEFDGLAIVVNIALPTCATNGSRIQELIIMDNQ</sequence>
<reference evidence="3 4" key="1">
    <citation type="submission" date="2020-09" db="EMBL/GenBank/DDBJ databases">
        <title>De no assembly of potato wild relative species, Solanum commersonii.</title>
        <authorList>
            <person name="Cho K."/>
        </authorList>
    </citation>
    <scope>NUCLEOTIDE SEQUENCE [LARGE SCALE GENOMIC DNA]</scope>
    <source>
        <strain evidence="3">LZ3.2</strain>
        <tissue evidence="3">Leaf</tissue>
    </source>
</reference>
<dbReference type="InterPro" id="IPR012340">
    <property type="entry name" value="NA-bd_OB-fold"/>
</dbReference>
<protein>
    <recommendedName>
        <fullName evidence="1">ATP-dependent DNA helicase</fullName>
        <ecNumber evidence="1">5.6.2.3</ecNumber>
    </recommendedName>
</protein>
<organism evidence="3 4">
    <name type="scientific">Solanum commersonii</name>
    <name type="common">Commerson's wild potato</name>
    <name type="synonym">Commerson's nightshade</name>
    <dbReference type="NCBI Taxonomy" id="4109"/>
    <lineage>
        <taxon>Eukaryota</taxon>
        <taxon>Viridiplantae</taxon>
        <taxon>Streptophyta</taxon>
        <taxon>Embryophyta</taxon>
        <taxon>Tracheophyta</taxon>
        <taxon>Spermatophyta</taxon>
        <taxon>Magnoliopsida</taxon>
        <taxon>eudicotyledons</taxon>
        <taxon>Gunneridae</taxon>
        <taxon>Pentapetalae</taxon>
        <taxon>asterids</taxon>
        <taxon>lamiids</taxon>
        <taxon>Solanales</taxon>
        <taxon>Solanaceae</taxon>
        <taxon>Solanoideae</taxon>
        <taxon>Solaneae</taxon>
        <taxon>Solanum</taxon>
    </lineage>
</organism>
<dbReference type="InterPro" id="IPR027417">
    <property type="entry name" value="P-loop_NTPase"/>
</dbReference>
<comment type="catalytic activity">
    <reaction evidence="1">
        <text>ATP + H2O = ADP + phosphate + H(+)</text>
        <dbReference type="Rhea" id="RHEA:13065"/>
        <dbReference type="ChEBI" id="CHEBI:15377"/>
        <dbReference type="ChEBI" id="CHEBI:15378"/>
        <dbReference type="ChEBI" id="CHEBI:30616"/>
        <dbReference type="ChEBI" id="CHEBI:43474"/>
        <dbReference type="ChEBI" id="CHEBI:456216"/>
        <dbReference type="EC" id="5.6.2.3"/>
    </reaction>
</comment>
<keyword evidence="1" id="KW-0378">Hydrolase</keyword>
<dbReference type="AlphaFoldDB" id="A0A9J6A444"/>
<gene>
    <name evidence="3" type="ORF">H5410_019000</name>
</gene>
<dbReference type="GO" id="GO:0000723">
    <property type="term" value="P:telomere maintenance"/>
    <property type="evidence" value="ECO:0007669"/>
    <property type="project" value="InterPro"/>
</dbReference>
<dbReference type="EMBL" id="JACXVP010000003">
    <property type="protein sequence ID" value="KAG5619176.1"/>
    <property type="molecule type" value="Genomic_DNA"/>
</dbReference>
<name>A0A9J6A444_SOLCO</name>
<feature type="domain" description="DNA helicase Pif1-like DEAD-box helicase" evidence="2">
    <location>
        <begin position="1"/>
        <end position="93"/>
    </location>
</feature>
<dbReference type="PANTHER" id="PTHR10492">
    <property type="match status" value="1"/>
</dbReference>
<dbReference type="PANTHER" id="PTHR10492:SF100">
    <property type="entry name" value="ATP-DEPENDENT DNA HELICASE"/>
    <property type="match status" value="1"/>
</dbReference>
<keyword evidence="1" id="KW-0067">ATP-binding</keyword>
<proteinExistence type="inferred from homology"/>
<dbReference type="GO" id="GO:0016787">
    <property type="term" value="F:hydrolase activity"/>
    <property type="evidence" value="ECO:0007669"/>
    <property type="project" value="UniProtKB-KW"/>
</dbReference>
<dbReference type="Pfam" id="PF05970">
    <property type="entry name" value="PIF1"/>
    <property type="match status" value="1"/>
</dbReference>
<keyword evidence="1" id="KW-0227">DNA damage</keyword>
<dbReference type="InterPro" id="IPR010285">
    <property type="entry name" value="DNA_helicase_pif1-like_DEAD"/>
</dbReference>
<accession>A0A9J6A444</accession>
<dbReference type="SUPFAM" id="SSF52540">
    <property type="entry name" value="P-loop containing nucleoside triphosphate hydrolases"/>
    <property type="match status" value="1"/>
</dbReference>
<dbReference type="Gene3D" id="2.40.50.140">
    <property type="entry name" value="Nucleic acid-binding proteins"/>
    <property type="match status" value="1"/>
</dbReference>
<keyword evidence="1" id="KW-0234">DNA repair</keyword>
<evidence type="ECO:0000313" key="4">
    <source>
        <dbReference type="Proteomes" id="UP000824120"/>
    </source>
</evidence>
<comment type="caution">
    <text evidence="3">The sequence shown here is derived from an EMBL/GenBank/DDBJ whole genome shotgun (WGS) entry which is preliminary data.</text>
</comment>
<comment type="cofactor">
    <cofactor evidence="1">
        <name>Mg(2+)</name>
        <dbReference type="ChEBI" id="CHEBI:18420"/>
    </cofactor>
</comment>
<keyword evidence="1" id="KW-0547">Nucleotide-binding</keyword>
<evidence type="ECO:0000313" key="3">
    <source>
        <dbReference type="EMBL" id="KAG5619176.1"/>
    </source>
</evidence>
<dbReference type="EC" id="5.6.2.3" evidence="1"/>
<keyword evidence="4" id="KW-1185">Reference proteome</keyword>
<dbReference type="GO" id="GO:0043139">
    <property type="term" value="F:5'-3' DNA helicase activity"/>
    <property type="evidence" value="ECO:0007669"/>
    <property type="project" value="UniProtKB-EC"/>
</dbReference>
<comment type="similarity">
    <text evidence="1">Belongs to the helicase family.</text>
</comment>
<keyword evidence="1" id="KW-0233">DNA recombination</keyword>
<dbReference type="Proteomes" id="UP000824120">
    <property type="component" value="Chromosome 3"/>
</dbReference>
<evidence type="ECO:0000259" key="2">
    <source>
        <dbReference type="Pfam" id="PF05970"/>
    </source>
</evidence>
<evidence type="ECO:0000256" key="1">
    <source>
        <dbReference type="RuleBase" id="RU363044"/>
    </source>
</evidence>
<dbReference type="GO" id="GO:0006281">
    <property type="term" value="P:DNA repair"/>
    <property type="evidence" value="ECO:0007669"/>
    <property type="project" value="UniProtKB-KW"/>
</dbReference>
<dbReference type="GO" id="GO:0005524">
    <property type="term" value="F:ATP binding"/>
    <property type="evidence" value="ECO:0007669"/>
    <property type="project" value="UniProtKB-KW"/>
</dbReference>
<keyword evidence="1" id="KW-0347">Helicase</keyword>
<dbReference type="OrthoDB" id="1298134at2759"/>
<dbReference type="GO" id="GO:0006310">
    <property type="term" value="P:DNA recombination"/>
    <property type="evidence" value="ECO:0007669"/>
    <property type="project" value="UniProtKB-KW"/>
</dbReference>